<dbReference type="PANTHER" id="PTHR10612:SF34">
    <property type="entry name" value="APOLIPOPROTEIN D"/>
    <property type="match status" value="1"/>
</dbReference>
<name>A0A6I4I943_9SPHI</name>
<dbReference type="Pfam" id="PF08212">
    <property type="entry name" value="Lipocalin_2"/>
    <property type="match status" value="1"/>
</dbReference>
<evidence type="ECO:0000256" key="7">
    <source>
        <dbReference type="ARBA" id="ARBA00023136"/>
    </source>
</evidence>
<dbReference type="CDD" id="cd19438">
    <property type="entry name" value="lipocalin_Blc-like"/>
    <property type="match status" value="1"/>
</dbReference>
<evidence type="ECO:0000256" key="6">
    <source>
        <dbReference type="ARBA" id="ARBA00023121"/>
    </source>
</evidence>
<evidence type="ECO:0000256" key="11">
    <source>
        <dbReference type="ARBA" id="ARBA00057024"/>
    </source>
</evidence>
<protein>
    <recommendedName>
        <fullName evidence="12">Outer membrane lipoprotein Blc</fullName>
    </recommendedName>
</protein>
<dbReference type="InterPro" id="IPR022271">
    <property type="entry name" value="Lipocalin_ApoD"/>
</dbReference>
<evidence type="ECO:0000256" key="10">
    <source>
        <dbReference type="ARBA" id="ARBA00023288"/>
    </source>
</evidence>
<evidence type="ECO:0000256" key="5">
    <source>
        <dbReference type="ARBA" id="ARBA00022729"/>
    </source>
</evidence>
<evidence type="ECO:0000256" key="1">
    <source>
        <dbReference type="ARBA" id="ARBA00004442"/>
    </source>
</evidence>
<dbReference type="EMBL" id="WQLA01000004">
    <property type="protein sequence ID" value="MVN91775.1"/>
    <property type="molecule type" value="Genomic_DNA"/>
</dbReference>
<dbReference type="InterPro" id="IPR002446">
    <property type="entry name" value="Lipocalin_bac"/>
</dbReference>
<keyword evidence="8" id="KW-0564">Palmitate</keyword>
<evidence type="ECO:0000256" key="2">
    <source>
        <dbReference type="ARBA" id="ARBA00004635"/>
    </source>
</evidence>
<evidence type="ECO:0000256" key="12">
    <source>
        <dbReference type="ARBA" id="ARBA00071217"/>
    </source>
</evidence>
<dbReference type="AlphaFoldDB" id="A0A6I4I943"/>
<dbReference type="SUPFAM" id="SSF50814">
    <property type="entry name" value="Lipocalins"/>
    <property type="match status" value="1"/>
</dbReference>
<dbReference type="PRINTS" id="PR01171">
    <property type="entry name" value="BCTLIPOCALIN"/>
</dbReference>
<evidence type="ECO:0000259" key="14">
    <source>
        <dbReference type="Pfam" id="PF08212"/>
    </source>
</evidence>
<comment type="function">
    <text evidence="11">Involved in the storage or transport of lipids necessary for membrane maintenance under stressful conditions. Displays a binding preference for lysophospholipids.</text>
</comment>
<dbReference type="Gene3D" id="2.40.128.20">
    <property type="match status" value="1"/>
</dbReference>
<evidence type="ECO:0000256" key="9">
    <source>
        <dbReference type="ARBA" id="ARBA00023237"/>
    </source>
</evidence>
<keyword evidence="5" id="KW-0732">Signal</keyword>
<dbReference type="InterPro" id="IPR047202">
    <property type="entry name" value="Lipocalin_Blc-like_dom"/>
</dbReference>
<evidence type="ECO:0000313" key="16">
    <source>
        <dbReference type="Proteomes" id="UP000434850"/>
    </source>
</evidence>
<keyword evidence="16" id="KW-1185">Reference proteome</keyword>
<dbReference type="PANTHER" id="PTHR10612">
    <property type="entry name" value="APOLIPOPROTEIN D"/>
    <property type="match status" value="1"/>
</dbReference>
<dbReference type="InterPro" id="IPR000566">
    <property type="entry name" value="Lipocln_cytosolic_FA-bd_dom"/>
</dbReference>
<reference evidence="15 16" key="1">
    <citation type="submission" date="2019-12" db="EMBL/GenBank/DDBJ databases">
        <title>Mucilaginibacter sp. HME9299 genome sequencing and assembly.</title>
        <authorList>
            <person name="Kang H."/>
            <person name="Kim H."/>
            <person name="Joh K."/>
        </authorList>
    </citation>
    <scope>NUCLEOTIDE SEQUENCE [LARGE SCALE GENOMIC DNA]</scope>
    <source>
        <strain evidence="15 16">HME9299</strain>
    </source>
</reference>
<evidence type="ECO:0000313" key="15">
    <source>
        <dbReference type="EMBL" id="MVN91775.1"/>
    </source>
</evidence>
<dbReference type="Proteomes" id="UP000434850">
    <property type="component" value="Unassembled WGS sequence"/>
</dbReference>
<dbReference type="PROSITE" id="PS00213">
    <property type="entry name" value="LIPOCALIN"/>
    <property type="match status" value="1"/>
</dbReference>
<comment type="similarity">
    <text evidence="3 13">Belongs to the calycin superfamily. Lipocalin family.</text>
</comment>
<keyword evidence="6" id="KW-0446">Lipid-binding</keyword>
<dbReference type="GO" id="GO:0009279">
    <property type="term" value="C:cell outer membrane"/>
    <property type="evidence" value="ECO:0007669"/>
    <property type="project" value="UniProtKB-SubCell"/>
</dbReference>
<evidence type="ECO:0000256" key="4">
    <source>
        <dbReference type="ARBA" id="ARBA00011738"/>
    </source>
</evidence>
<keyword evidence="10" id="KW-0449">Lipoprotein</keyword>
<dbReference type="OrthoDB" id="594739at2"/>
<feature type="domain" description="Lipocalin/cytosolic fatty-acid binding" evidence="14">
    <location>
        <begin position="40"/>
        <end position="176"/>
    </location>
</feature>
<evidence type="ECO:0000256" key="13">
    <source>
        <dbReference type="PIRNR" id="PIRNR036893"/>
    </source>
</evidence>
<dbReference type="InterPro" id="IPR022272">
    <property type="entry name" value="Lipocalin_CS"/>
</dbReference>
<keyword evidence="7" id="KW-0472">Membrane</keyword>
<dbReference type="GO" id="GO:0008289">
    <property type="term" value="F:lipid binding"/>
    <property type="evidence" value="ECO:0007669"/>
    <property type="project" value="UniProtKB-KW"/>
</dbReference>
<comment type="subcellular location">
    <subcellularLocation>
        <location evidence="1">Cell outer membrane</location>
    </subcellularLocation>
    <subcellularLocation>
        <location evidence="2">Membrane</location>
        <topology evidence="2">Lipid-anchor</topology>
    </subcellularLocation>
</comment>
<evidence type="ECO:0000256" key="8">
    <source>
        <dbReference type="ARBA" id="ARBA00023139"/>
    </source>
</evidence>
<gene>
    <name evidence="15" type="ORF">GO816_11615</name>
</gene>
<evidence type="ECO:0000256" key="3">
    <source>
        <dbReference type="ARBA" id="ARBA00006889"/>
    </source>
</evidence>
<accession>A0A6I4I943</accession>
<keyword evidence="9" id="KW-0998">Cell outer membrane</keyword>
<dbReference type="RefSeq" id="WP_157542101.1">
    <property type="nucleotide sequence ID" value="NZ_WQLA01000004.1"/>
</dbReference>
<comment type="caution">
    <text evidence="15">The sequence shown here is derived from an EMBL/GenBank/DDBJ whole genome shotgun (WGS) entry which is preliminary data.</text>
</comment>
<dbReference type="InterPro" id="IPR012674">
    <property type="entry name" value="Calycin"/>
</dbReference>
<proteinExistence type="inferred from homology"/>
<organism evidence="15 16">
    <name type="scientific">Mucilaginibacter aquatilis</name>
    <dbReference type="NCBI Taxonomy" id="1517760"/>
    <lineage>
        <taxon>Bacteria</taxon>
        <taxon>Pseudomonadati</taxon>
        <taxon>Bacteroidota</taxon>
        <taxon>Sphingobacteriia</taxon>
        <taxon>Sphingobacteriales</taxon>
        <taxon>Sphingobacteriaceae</taxon>
        <taxon>Mucilaginibacter</taxon>
    </lineage>
</organism>
<comment type="subunit">
    <text evidence="4">Homodimer.</text>
</comment>
<dbReference type="PIRSF" id="PIRSF036893">
    <property type="entry name" value="Lipocalin_ApoD"/>
    <property type="match status" value="1"/>
</dbReference>
<dbReference type="FunFam" id="2.40.128.20:FF:000002">
    <property type="entry name" value="Outer membrane lipoprotein Blc"/>
    <property type="match status" value="1"/>
</dbReference>
<sequence>MKNKIYLLAGLAGLTVLGIKLSSCVSIPKGATAVKPFNEQEYLGTWYEIARMDFKFEKGLSEVTANYSMNDDGTIKVTNRGFKDKDQEWKESIGKAKFVKSPDEARLKVSFFGPFYAGYNVIALDDDYKYALIAGNNLKYLWLLSREKSMPDYIKQRYLEHAKALGYDTAKLIWTKHN</sequence>
<dbReference type="GO" id="GO:0006950">
    <property type="term" value="P:response to stress"/>
    <property type="evidence" value="ECO:0007669"/>
    <property type="project" value="UniProtKB-ARBA"/>
</dbReference>